<evidence type="ECO:0000313" key="6">
    <source>
        <dbReference type="Proteomes" id="UP001286313"/>
    </source>
</evidence>
<dbReference type="SUPFAM" id="SSF47370">
    <property type="entry name" value="Bromodomain"/>
    <property type="match status" value="1"/>
</dbReference>
<dbReference type="GO" id="GO:0035267">
    <property type="term" value="C:NuA4 histone acetyltransferase complex"/>
    <property type="evidence" value="ECO:0007669"/>
    <property type="project" value="TreeGrafter"/>
</dbReference>
<feature type="compositionally biased region" description="Low complexity" evidence="3">
    <location>
        <begin position="206"/>
        <end position="237"/>
    </location>
</feature>
<feature type="compositionally biased region" description="Low complexity" evidence="3">
    <location>
        <begin position="682"/>
        <end position="705"/>
    </location>
</feature>
<feature type="region of interest" description="Disordered" evidence="3">
    <location>
        <begin position="905"/>
        <end position="947"/>
    </location>
</feature>
<dbReference type="InterPro" id="IPR037966">
    <property type="entry name" value="Brd8_Bromo_dom"/>
</dbReference>
<evidence type="ECO:0000259" key="4">
    <source>
        <dbReference type="PROSITE" id="PS50014"/>
    </source>
</evidence>
<evidence type="ECO:0000256" key="1">
    <source>
        <dbReference type="ARBA" id="ARBA00023117"/>
    </source>
</evidence>
<dbReference type="PROSITE" id="PS50014">
    <property type="entry name" value="BROMODOMAIN_2"/>
    <property type="match status" value="1"/>
</dbReference>
<sequence length="947" mass="104685">MADSPAERLKLKQYQVDTWTKREQLCLASAVMRSGDQNWVAVRRNIKMLTTETSRPQDWYSTKNCALQYTKLLEQVDTPKRKRERGDTANQTPGEIVTKMLSKQRVEELRALESEERAAYTTLRKEIQELEAGLCDHKLDDLWDQLVKEQAEEEEEEQRHQQWLKEREEKITAIQQALKHQGPKVTMPPHKKKHKSQSSSGGGQGTSTATATSTSTSSRRNSGVSETSSEVDSTVDSPDINEPTSQDEGVSGVGSGVSGGGGDSEVKPTPSSPLLTTLLNKSPHTAPSPLSQRGVGISPVSEALQNLVTSAISGTDKHSNTTSSQHTTSPLASGSLTLSRLLDLPPSTPGGPLPRLSDLPGPTLQPRDQEKKSEALKKCGKESESCGDSRGCSTDDVTKHCTSKVEEKLTHSSEAAAGEKSNESRQTTEEETKVSLKEGKEGTKEEEEVEEFKKPENIEEEKPDLKEESISDVTDTKQHDPTTEEKSDDHTKTKQQSDETTSVQKASKATLEVEETVRQHSNSTDQHHTTKAIDDIKIEDEDNCCHGGNDVSGGGSDGGVKEEEGGDDVRVSKETTTTATTQSGVNKSEQQGGGVDDDDDDEQEEETQDEDTTKGKEDSDNNTPKETQDDNNTKRKEDIDNNTPEATIMAATIHDEAVVSESSSLTQDTREKNTSEENLPVSTHATSSAHTSSAHTCNTHTASTHMTMTEDSVASVDNEKKIKKTYRRDPDEDQDKEDSKGWGSEEESSSTSSRKRKISSGDLPFGCPSPLISESAPNSPASTHCGDDSESEKAYRSWKKPVMILWNDIAAHKFASLFLRPITDEKAPGYHSVVYRAMDLQKIKRNIESGLIRTTAEFQRDIMLMFLNATMYNTRDHNVYHMAHQMMKDAVSTIEDFLNTQMLARAEDTPQKSLRRETRESSAKRSDDDPKRKRDPLDEKSMKKRRI</sequence>
<feature type="compositionally biased region" description="Low complexity" evidence="3">
    <location>
        <begin position="320"/>
        <end position="329"/>
    </location>
</feature>
<feature type="compositionally biased region" description="Basic and acidic residues" evidence="3">
    <location>
        <begin position="463"/>
        <end position="497"/>
    </location>
</feature>
<feature type="compositionally biased region" description="Basic and acidic residues" evidence="3">
    <location>
        <begin position="367"/>
        <end position="384"/>
    </location>
</feature>
<feature type="compositionally biased region" description="Gly residues" evidence="3">
    <location>
        <begin position="251"/>
        <end position="263"/>
    </location>
</feature>
<dbReference type="PANTHER" id="PTHR15398:SF4">
    <property type="entry name" value="BROMODOMAIN-CONTAINING PROTEIN 8 ISOFORM X1"/>
    <property type="match status" value="1"/>
</dbReference>
<dbReference type="InterPro" id="IPR001487">
    <property type="entry name" value="Bromodomain"/>
</dbReference>
<dbReference type="CDD" id="cd05507">
    <property type="entry name" value="Bromo_brd8_like"/>
    <property type="match status" value="1"/>
</dbReference>
<dbReference type="AlphaFoldDB" id="A0AAE1FJH7"/>
<proteinExistence type="predicted"/>
<keyword evidence="6" id="KW-1185">Reference proteome</keyword>
<gene>
    <name evidence="5" type="ORF">Pcinc_019806</name>
</gene>
<dbReference type="PRINTS" id="PR00503">
    <property type="entry name" value="BROMODOMAIN"/>
</dbReference>
<feature type="compositionally biased region" description="Basic and acidic residues" evidence="3">
    <location>
        <begin position="559"/>
        <end position="573"/>
    </location>
</feature>
<feature type="compositionally biased region" description="Basic and acidic residues" evidence="3">
    <location>
        <begin position="905"/>
        <end position="941"/>
    </location>
</feature>
<dbReference type="SMART" id="SM00297">
    <property type="entry name" value="BROMO"/>
    <property type="match status" value="1"/>
</dbReference>
<feature type="region of interest" description="Disordered" evidence="3">
    <location>
        <begin position="314"/>
        <end position="791"/>
    </location>
</feature>
<feature type="compositionally biased region" description="Basic and acidic residues" evidence="3">
    <location>
        <begin position="420"/>
        <end position="443"/>
    </location>
</feature>
<accession>A0AAE1FJH7</accession>
<dbReference type="Proteomes" id="UP001286313">
    <property type="component" value="Unassembled WGS sequence"/>
</dbReference>
<keyword evidence="1 2" id="KW-0103">Bromodomain</keyword>
<evidence type="ECO:0000313" key="5">
    <source>
        <dbReference type="EMBL" id="KAK3875310.1"/>
    </source>
</evidence>
<feature type="domain" description="Bromo" evidence="4">
    <location>
        <begin position="810"/>
        <end position="880"/>
    </location>
</feature>
<dbReference type="Gene3D" id="1.20.920.10">
    <property type="entry name" value="Bromodomain-like"/>
    <property type="match status" value="1"/>
</dbReference>
<comment type="caution">
    <text evidence="5">The sequence shown here is derived from an EMBL/GenBank/DDBJ whole genome shotgun (WGS) entry which is preliminary data.</text>
</comment>
<name>A0AAE1FJH7_PETCI</name>
<feature type="compositionally biased region" description="Low complexity" evidence="3">
    <location>
        <begin position="268"/>
        <end position="279"/>
    </location>
</feature>
<evidence type="ECO:0000256" key="2">
    <source>
        <dbReference type="PROSITE-ProRule" id="PRU00035"/>
    </source>
</evidence>
<protein>
    <recommendedName>
        <fullName evidence="4">Bromo domain-containing protein</fullName>
    </recommendedName>
</protein>
<feature type="compositionally biased region" description="Acidic residues" evidence="3">
    <location>
        <begin position="595"/>
        <end position="610"/>
    </location>
</feature>
<reference evidence="5" key="1">
    <citation type="submission" date="2023-10" db="EMBL/GenBank/DDBJ databases">
        <title>Genome assemblies of two species of porcelain crab, Petrolisthes cinctipes and Petrolisthes manimaculis (Anomura: Porcellanidae).</title>
        <authorList>
            <person name="Angst P."/>
        </authorList>
    </citation>
    <scope>NUCLEOTIDE SEQUENCE</scope>
    <source>
        <strain evidence="5">PB745_01</strain>
        <tissue evidence="5">Gill</tissue>
    </source>
</reference>
<organism evidence="5 6">
    <name type="scientific">Petrolisthes cinctipes</name>
    <name type="common">Flat porcelain crab</name>
    <dbReference type="NCBI Taxonomy" id="88211"/>
    <lineage>
        <taxon>Eukaryota</taxon>
        <taxon>Metazoa</taxon>
        <taxon>Ecdysozoa</taxon>
        <taxon>Arthropoda</taxon>
        <taxon>Crustacea</taxon>
        <taxon>Multicrustacea</taxon>
        <taxon>Malacostraca</taxon>
        <taxon>Eumalacostraca</taxon>
        <taxon>Eucarida</taxon>
        <taxon>Decapoda</taxon>
        <taxon>Pleocyemata</taxon>
        <taxon>Anomura</taxon>
        <taxon>Galatheoidea</taxon>
        <taxon>Porcellanidae</taxon>
        <taxon>Petrolisthes</taxon>
    </lineage>
</organism>
<evidence type="ECO:0000256" key="3">
    <source>
        <dbReference type="SAM" id="MobiDB-lite"/>
    </source>
</evidence>
<feature type="compositionally biased region" description="Polar residues" evidence="3">
    <location>
        <begin position="498"/>
        <end position="507"/>
    </location>
</feature>
<dbReference type="Pfam" id="PF00439">
    <property type="entry name" value="Bromodomain"/>
    <property type="match status" value="1"/>
</dbReference>
<feature type="region of interest" description="Disordered" evidence="3">
    <location>
        <begin position="177"/>
        <end position="298"/>
    </location>
</feature>
<feature type="compositionally biased region" description="Basic and acidic residues" evidence="3">
    <location>
        <begin position="396"/>
        <end position="411"/>
    </location>
</feature>
<feature type="compositionally biased region" description="Basic and acidic residues" evidence="3">
    <location>
        <begin position="525"/>
        <end position="536"/>
    </location>
</feature>
<feature type="compositionally biased region" description="Basic and acidic residues" evidence="3">
    <location>
        <begin position="626"/>
        <end position="639"/>
    </location>
</feature>
<dbReference type="InterPro" id="IPR036427">
    <property type="entry name" value="Bromodomain-like_sf"/>
</dbReference>
<dbReference type="EMBL" id="JAWQEG010001981">
    <property type="protein sequence ID" value="KAK3875310.1"/>
    <property type="molecule type" value="Genomic_DNA"/>
</dbReference>
<feature type="compositionally biased region" description="Polar residues" evidence="3">
    <location>
        <begin position="280"/>
        <end position="291"/>
    </location>
</feature>
<dbReference type="PANTHER" id="PTHR15398">
    <property type="entry name" value="BROMODOMAIN-CONTAINING PROTEIN 8"/>
    <property type="match status" value="1"/>
</dbReference>